<organism evidence="2">
    <name type="scientific">Phocaeicola dorei</name>
    <dbReference type="NCBI Taxonomy" id="357276"/>
    <lineage>
        <taxon>Bacteria</taxon>
        <taxon>Pseudomonadati</taxon>
        <taxon>Bacteroidota</taxon>
        <taxon>Bacteroidia</taxon>
        <taxon>Bacteroidales</taxon>
        <taxon>Bacteroidaceae</taxon>
        <taxon>Phocaeicola</taxon>
    </lineage>
</organism>
<keyword evidence="2" id="KW-0808">Transferase</keyword>
<keyword evidence="1" id="KW-0472">Membrane</keyword>
<gene>
    <name evidence="2" type="ORF">F2Y44_24405</name>
</gene>
<sequence length="185" mass="22227">WNKLYRTDFLRKNEVRCIPHYLIDDPWFTYQVILRARSCRLLPDCTLFFTYNPQSVTSLKELQGYSEFLTEQYIGTQLLKSGYIHSLTGESFYNGLMLDIMKMSLYHANRVYASACISPEKKRQYLENLLSRHFSYPSHWHLDKNLMKLLPFLLFYMMPMAAKKWLVGFMVNINLKDKVKRWLHF</sequence>
<keyword evidence="1" id="KW-1133">Transmembrane helix</keyword>
<proteinExistence type="predicted"/>
<dbReference type="EMBL" id="VVZE01000249">
    <property type="protein sequence ID" value="KAA5377409.1"/>
    <property type="molecule type" value="Genomic_DNA"/>
</dbReference>
<name>A0A642PLA9_9BACT</name>
<dbReference type="AlphaFoldDB" id="A0A642PLA9"/>
<feature type="non-terminal residue" evidence="2">
    <location>
        <position position="1"/>
    </location>
</feature>
<reference evidence="2" key="1">
    <citation type="journal article" date="2019" name="Nat. Med.">
        <title>A library of human gut bacterial isolates paired with longitudinal multiomics data enables mechanistic microbiome research.</title>
        <authorList>
            <person name="Poyet M."/>
            <person name="Groussin M."/>
            <person name="Gibbons S.M."/>
            <person name="Avila-Pacheco J."/>
            <person name="Jiang X."/>
            <person name="Kearney S.M."/>
            <person name="Perrotta A.R."/>
            <person name="Berdy B."/>
            <person name="Zhao S."/>
            <person name="Lieberman T.D."/>
            <person name="Swanson P.K."/>
            <person name="Smith M."/>
            <person name="Roesemann S."/>
            <person name="Alexander J.E."/>
            <person name="Rich S.A."/>
            <person name="Livny J."/>
            <person name="Vlamakis H."/>
            <person name="Clish C."/>
            <person name="Bullock K."/>
            <person name="Deik A."/>
            <person name="Scott J."/>
            <person name="Pierce K.A."/>
            <person name="Xavier R.J."/>
            <person name="Alm E.J."/>
        </authorList>
    </citation>
    <scope>NUCLEOTIDE SEQUENCE [LARGE SCALE GENOMIC DNA]</scope>
    <source>
        <strain evidence="2">BIOML-A8</strain>
    </source>
</reference>
<evidence type="ECO:0000313" key="2">
    <source>
        <dbReference type="EMBL" id="KAA5377409.1"/>
    </source>
</evidence>
<evidence type="ECO:0000256" key="1">
    <source>
        <dbReference type="SAM" id="Phobius"/>
    </source>
</evidence>
<protein>
    <submittedName>
        <fullName evidence="2">Glycosyltransferase family 2 protein</fullName>
    </submittedName>
</protein>
<keyword evidence="1" id="KW-0812">Transmembrane</keyword>
<comment type="caution">
    <text evidence="2">The sequence shown here is derived from an EMBL/GenBank/DDBJ whole genome shotgun (WGS) entry which is preliminary data.</text>
</comment>
<feature type="transmembrane region" description="Helical" evidence="1">
    <location>
        <begin position="153"/>
        <end position="175"/>
    </location>
</feature>
<accession>A0A642PLA9</accession>
<dbReference type="GO" id="GO:0016740">
    <property type="term" value="F:transferase activity"/>
    <property type="evidence" value="ECO:0007669"/>
    <property type="project" value="UniProtKB-KW"/>
</dbReference>